<keyword evidence="2" id="KW-1185">Reference proteome</keyword>
<evidence type="ECO:0000313" key="1">
    <source>
        <dbReference type="EMBL" id="GAC19541.1"/>
    </source>
</evidence>
<sequence length="41" mass="4567">MGDKRVDIIAHSMGDLVAKRLSSFTTIATHVKLTSRLKNVR</sequence>
<dbReference type="Proteomes" id="UP000006327">
    <property type="component" value="Unassembled WGS sequence"/>
</dbReference>
<reference evidence="1 2" key="1">
    <citation type="journal article" date="2017" name="Antonie Van Leeuwenhoek">
        <title>Rhizobium rhizosphaerae sp. nov., a novel species isolated from rice rhizosphere.</title>
        <authorList>
            <person name="Zhao J.J."/>
            <person name="Zhang J."/>
            <person name="Zhang R.J."/>
            <person name="Zhang C.W."/>
            <person name="Yin H.Q."/>
            <person name="Zhang X.X."/>
        </authorList>
    </citation>
    <scope>NUCLEOTIDE SEQUENCE [LARGE SCALE GENOMIC DNA]</scope>
    <source>
        <strain evidence="1 2">BSs20135</strain>
    </source>
</reference>
<protein>
    <submittedName>
        <fullName evidence="1">Uncharacterized protein</fullName>
    </submittedName>
</protein>
<organism evidence="1 2">
    <name type="scientific">Paraglaciecola arctica BSs20135</name>
    <dbReference type="NCBI Taxonomy" id="493475"/>
    <lineage>
        <taxon>Bacteria</taxon>
        <taxon>Pseudomonadati</taxon>
        <taxon>Pseudomonadota</taxon>
        <taxon>Gammaproteobacteria</taxon>
        <taxon>Alteromonadales</taxon>
        <taxon>Alteromonadaceae</taxon>
        <taxon>Paraglaciecola</taxon>
    </lineage>
</organism>
<gene>
    <name evidence="1" type="ORF">GARC_2575</name>
</gene>
<comment type="caution">
    <text evidence="1">The sequence shown here is derived from an EMBL/GenBank/DDBJ whole genome shotgun (WGS) entry which is preliminary data.</text>
</comment>
<dbReference type="AlphaFoldDB" id="K6Y6D8"/>
<accession>K6Y6D8</accession>
<proteinExistence type="predicted"/>
<name>K6Y6D8_9ALTE</name>
<dbReference type="EMBL" id="BAEO01000031">
    <property type="protein sequence ID" value="GAC19541.1"/>
    <property type="molecule type" value="Genomic_DNA"/>
</dbReference>
<evidence type="ECO:0000313" key="2">
    <source>
        <dbReference type="Proteomes" id="UP000006327"/>
    </source>
</evidence>